<proteinExistence type="inferred from homology"/>
<dbReference type="Gene3D" id="2.160.10.10">
    <property type="entry name" value="Hexapeptide repeat proteins"/>
    <property type="match status" value="1"/>
</dbReference>
<gene>
    <name evidence="4" type="ORF">J5Y10_20970</name>
</gene>
<dbReference type="InterPro" id="IPR018357">
    <property type="entry name" value="Hexapep_transf_CS"/>
</dbReference>
<dbReference type="AlphaFoldDB" id="A0A940N1Z7"/>
<dbReference type="InterPro" id="IPR050179">
    <property type="entry name" value="Trans_hexapeptide_repeat"/>
</dbReference>
<evidence type="ECO:0000256" key="2">
    <source>
        <dbReference type="ARBA" id="ARBA00022679"/>
    </source>
</evidence>
<dbReference type="SUPFAM" id="SSF51161">
    <property type="entry name" value="Trimeric LpxA-like enzymes"/>
    <property type="match status" value="1"/>
</dbReference>
<sequence>MSTVAATAKLLDVLQARRVFLHRTAERRVRPTDQFSFLDTISLEPYIGIYSGLSLPDRMGSFSYSNSVLPLACRIGRYCSIAGGLSLLGSSHPLDRLSSSPFTYEGLPVHQHLQSAVEDFAPTYTYAARQPRRLNPWTTIAHDVWIGQDVRLARGIHVGTGSVIAAGAVVTKDVPPYHVVGGIPARTLKVRFPDDIVRKLLASEWWTYRFTDFEPKSVLDPDRFCDWLGEQAGQRKIEPFEPKSLTAADLLAAESTIAD</sequence>
<name>A0A940N1Z7_9PROT</name>
<reference evidence="4" key="1">
    <citation type="submission" date="2021-03" db="EMBL/GenBank/DDBJ databases">
        <authorList>
            <person name="So Y."/>
        </authorList>
    </citation>
    <scope>NUCLEOTIDE SEQUENCE</scope>
    <source>
        <strain evidence="4">SG15</strain>
    </source>
</reference>
<dbReference type="PROSITE" id="PS00101">
    <property type="entry name" value="HEXAPEP_TRANSFERASES"/>
    <property type="match status" value="1"/>
</dbReference>
<organism evidence="4 5">
    <name type="scientific">Roseomonas indoligenes</name>
    <dbReference type="NCBI Taxonomy" id="2820811"/>
    <lineage>
        <taxon>Bacteria</taxon>
        <taxon>Pseudomonadati</taxon>
        <taxon>Pseudomonadota</taxon>
        <taxon>Alphaproteobacteria</taxon>
        <taxon>Acetobacterales</taxon>
        <taxon>Roseomonadaceae</taxon>
        <taxon>Roseomonas</taxon>
    </lineage>
</organism>
<keyword evidence="2" id="KW-0808">Transferase</keyword>
<evidence type="ECO:0000256" key="1">
    <source>
        <dbReference type="ARBA" id="ARBA00007274"/>
    </source>
</evidence>
<comment type="caution">
    <text evidence="4">The sequence shown here is derived from an EMBL/GenBank/DDBJ whole genome shotgun (WGS) entry which is preliminary data.</text>
</comment>
<dbReference type="GO" id="GO:0016740">
    <property type="term" value="F:transferase activity"/>
    <property type="evidence" value="ECO:0007669"/>
    <property type="project" value="UniProtKB-KW"/>
</dbReference>
<dbReference type="EMBL" id="JAGIZA010000015">
    <property type="protein sequence ID" value="MBP0495270.1"/>
    <property type="molecule type" value="Genomic_DNA"/>
</dbReference>
<accession>A0A940N1Z7</accession>
<comment type="similarity">
    <text evidence="1">Belongs to the transferase hexapeptide repeat family.</text>
</comment>
<dbReference type="RefSeq" id="WP_209376065.1">
    <property type="nucleotide sequence ID" value="NZ_JAGIZA010000015.1"/>
</dbReference>
<keyword evidence="5" id="KW-1185">Reference proteome</keyword>
<protein>
    <submittedName>
        <fullName evidence="4">CatB-related O-acetyltransferase</fullName>
    </submittedName>
</protein>
<evidence type="ECO:0000256" key="3">
    <source>
        <dbReference type="ARBA" id="ARBA00022737"/>
    </source>
</evidence>
<dbReference type="PANTHER" id="PTHR43300">
    <property type="entry name" value="ACETYLTRANSFERASE"/>
    <property type="match status" value="1"/>
</dbReference>
<dbReference type="InterPro" id="IPR011004">
    <property type="entry name" value="Trimer_LpxA-like_sf"/>
</dbReference>
<evidence type="ECO:0000313" key="5">
    <source>
        <dbReference type="Proteomes" id="UP000677537"/>
    </source>
</evidence>
<dbReference type="Proteomes" id="UP000677537">
    <property type="component" value="Unassembled WGS sequence"/>
</dbReference>
<dbReference type="PANTHER" id="PTHR43300:SF11">
    <property type="entry name" value="ACETYLTRANSFERASE RV3034C-RELATED"/>
    <property type="match status" value="1"/>
</dbReference>
<keyword evidence="3" id="KW-0677">Repeat</keyword>
<dbReference type="CDD" id="cd03349">
    <property type="entry name" value="LbH_XAT"/>
    <property type="match status" value="1"/>
</dbReference>
<evidence type="ECO:0000313" key="4">
    <source>
        <dbReference type="EMBL" id="MBP0495270.1"/>
    </source>
</evidence>